<organism evidence="3 4">
    <name type="scientific">Lentinula raphanica</name>
    <dbReference type="NCBI Taxonomy" id="153919"/>
    <lineage>
        <taxon>Eukaryota</taxon>
        <taxon>Fungi</taxon>
        <taxon>Dikarya</taxon>
        <taxon>Basidiomycota</taxon>
        <taxon>Agaricomycotina</taxon>
        <taxon>Agaricomycetes</taxon>
        <taxon>Agaricomycetidae</taxon>
        <taxon>Agaricales</taxon>
        <taxon>Marasmiineae</taxon>
        <taxon>Omphalotaceae</taxon>
        <taxon>Lentinula</taxon>
    </lineage>
</organism>
<feature type="chain" id="PRO_5041423203" description="PLAC8-domain-containing protein" evidence="2">
    <location>
        <begin position="19"/>
        <end position="268"/>
    </location>
</feature>
<reference evidence="3" key="1">
    <citation type="submission" date="2022-08" db="EMBL/GenBank/DDBJ databases">
        <authorList>
            <consortium name="DOE Joint Genome Institute"/>
            <person name="Min B."/>
            <person name="Riley R."/>
            <person name="Sierra-Patev S."/>
            <person name="Naranjo-Ortiz M."/>
            <person name="Looney B."/>
            <person name="Konkel Z."/>
            <person name="Slot J.C."/>
            <person name="Sakamoto Y."/>
            <person name="Steenwyk J.L."/>
            <person name="Rokas A."/>
            <person name="Carro J."/>
            <person name="Camarero S."/>
            <person name="Ferreira P."/>
            <person name="Molpeceres G."/>
            <person name="Ruiz-Duenas F.J."/>
            <person name="Serrano A."/>
            <person name="Henrissat B."/>
            <person name="Drula E."/>
            <person name="Hughes K.W."/>
            <person name="Mata J.L."/>
            <person name="Ishikawa N.K."/>
            <person name="Vargas-Isla R."/>
            <person name="Ushijima S."/>
            <person name="Smith C.A."/>
            <person name="Ahrendt S."/>
            <person name="Andreopoulos W."/>
            <person name="He G."/>
            <person name="Labutti K."/>
            <person name="Lipzen A."/>
            <person name="Ng V."/>
            <person name="Sandor L."/>
            <person name="Barry K."/>
            <person name="Martinez A.T."/>
            <person name="Xiao Y."/>
            <person name="Gibbons J.G."/>
            <person name="Terashima K."/>
            <person name="Hibbett D.S."/>
            <person name="Grigoriev I.V."/>
        </authorList>
    </citation>
    <scope>NUCLEOTIDE SEQUENCE</scope>
    <source>
        <strain evidence="3">TFB9207</strain>
    </source>
</reference>
<feature type="compositionally biased region" description="Polar residues" evidence="1">
    <location>
        <begin position="128"/>
        <end position="139"/>
    </location>
</feature>
<sequence length="268" mass="28566">MRVIALLPLVNLSVHVAGLYVGGHHKRSDHSGTNSPTSFDHAGIPGIPLQNLDPPPSPGTHPVASGYPHSPTNSESSSQFSSDLGPSISRVSSTASLVNSDQQRNHEQQHESERAQGSPHPPAHSESRPTISRTSSEATLRNPGDEFITTTQPPAHNPNQMTTTPSSSNNDQNGVLSDECVAGTLYGCYLIGGTVCMTCFCYGCCHLAGAVRRSLGPGQQHHQAGNSEKCQACPPHYCKSAPQKGKRSFVKDVYRRRIGGWGDLDGLD</sequence>
<evidence type="ECO:0000313" key="4">
    <source>
        <dbReference type="Proteomes" id="UP001163846"/>
    </source>
</evidence>
<comment type="caution">
    <text evidence="3">The sequence shown here is derived from an EMBL/GenBank/DDBJ whole genome shotgun (WGS) entry which is preliminary data.</text>
</comment>
<dbReference type="EMBL" id="MU806060">
    <property type="protein sequence ID" value="KAJ3840886.1"/>
    <property type="molecule type" value="Genomic_DNA"/>
</dbReference>
<evidence type="ECO:0008006" key="5">
    <source>
        <dbReference type="Google" id="ProtNLM"/>
    </source>
</evidence>
<dbReference type="Proteomes" id="UP001163846">
    <property type="component" value="Unassembled WGS sequence"/>
</dbReference>
<keyword evidence="2" id="KW-0732">Signal</keyword>
<evidence type="ECO:0000256" key="2">
    <source>
        <dbReference type="SAM" id="SignalP"/>
    </source>
</evidence>
<keyword evidence="4" id="KW-1185">Reference proteome</keyword>
<evidence type="ECO:0000313" key="3">
    <source>
        <dbReference type="EMBL" id="KAJ3840886.1"/>
    </source>
</evidence>
<feature type="compositionally biased region" description="Basic and acidic residues" evidence="1">
    <location>
        <begin position="103"/>
        <end position="114"/>
    </location>
</feature>
<feature type="region of interest" description="Disordered" evidence="1">
    <location>
        <begin position="24"/>
        <end position="172"/>
    </location>
</feature>
<evidence type="ECO:0000256" key="1">
    <source>
        <dbReference type="SAM" id="MobiDB-lite"/>
    </source>
</evidence>
<protein>
    <recommendedName>
        <fullName evidence="5">PLAC8-domain-containing protein</fullName>
    </recommendedName>
</protein>
<proteinExistence type="predicted"/>
<gene>
    <name evidence="3" type="ORF">F5878DRAFT_611869</name>
</gene>
<name>A0AA38UH50_9AGAR</name>
<accession>A0AA38UH50</accession>
<feature type="signal peptide" evidence="2">
    <location>
        <begin position="1"/>
        <end position="18"/>
    </location>
</feature>
<feature type="compositionally biased region" description="Polar residues" evidence="1">
    <location>
        <begin position="70"/>
        <end position="102"/>
    </location>
</feature>
<feature type="compositionally biased region" description="Polar residues" evidence="1">
    <location>
        <begin position="148"/>
        <end position="172"/>
    </location>
</feature>
<dbReference type="AlphaFoldDB" id="A0AA38UH50"/>